<proteinExistence type="predicted"/>
<dbReference type="EMBL" id="OY660873">
    <property type="protein sequence ID" value="CAJ1065129.1"/>
    <property type="molecule type" value="Genomic_DNA"/>
</dbReference>
<dbReference type="AlphaFoldDB" id="A0AAV1FWH4"/>
<name>A0AAV1FWH4_XYRNO</name>
<sequence>MEIRPRADTVFFDSVASPSGIKTQPCVMQLQPVLTAWFVYCPPAGTPEWDDRVCGRDPDDKNGMKVTGLCFEEVHSTATFGPMSAKTELCVFRDLVVFEWGNLMNLNVSVRSLK</sequence>
<gene>
    <name evidence="1" type="ORF">XNOV1_A023511</name>
</gene>
<organism evidence="1 2">
    <name type="scientific">Xyrichtys novacula</name>
    <name type="common">Pearly razorfish</name>
    <name type="synonym">Hemipteronotus novacula</name>
    <dbReference type="NCBI Taxonomy" id="13765"/>
    <lineage>
        <taxon>Eukaryota</taxon>
        <taxon>Metazoa</taxon>
        <taxon>Chordata</taxon>
        <taxon>Craniata</taxon>
        <taxon>Vertebrata</taxon>
        <taxon>Euteleostomi</taxon>
        <taxon>Actinopterygii</taxon>
        <taxon>Neopterygii</taxon>
        <taxon>Teleostei</taxon>
        <taxon>Neoteleostei</taxon>
        <taxon>Acanthomorphata</taxon>
        <taxon>Eupercaria</taxon>
        <taxon>Labriformes</taxon>
        <taxon>Labridae</taxon>
        <taxon>Xyrichtys</taxon>
    </lineage>
</organism>
<protein>
    <submittedName>
        <fullName evidence="1">Uncharacterized protein</fullName>
    </submittedName>
</protein>
<accession>A0AAV1FWH4</accession>
<reference evidence="1" key="1">
    <citation type="submission" date="2023-08" db="EMBL/GenBank/DDBJ databases">
        <authorList>
            <person name="Alioto T."/>
            <person name="Alioto T."/>
            <person name="Gomez Garrido J."/>
        </authorList>
    </citation>
    <scope>NUCLEOTIDE SEQUENCE</scope>
</reference>
<dbReference type="Proteomes" id="UP001178508">
    <property type="component" value="Chromosome 10"/>
</dbReference>
<evidence type="ECO:0000313" key="1">
    <source>
        <dbReference type="EMBL" id="CAJ1065129.1"/>
    </source>
</evidence>
<evidence type="ECO:0000313" key="2">
    <source>
        <dbReference type="Proteomes" id="UP001178508"/>
    </source>
</evidence>
<keyword evidence="2" id="KW-1185">Reference proteome</keyword>